<dbReference type="PROSITE" id="PS50096">
    <property type="entry name" value="IQ"/>
    <property type="match status" value="1"/>
</dbReference>
<protein>
    <submittedName>
        <fullName evidence="2">Ubiquitin domain-containing protein</fullName>
    </submittedName>
</protein>
<feature type="compositionally biased region" description="Low complexity" evidence="1">
    <location>
        <begin position="338"/>
        <end position="348"/>
    </location>
</feature>
<dbReference type="AlphaFoldDB" id="S9TFT9"/>
<evidence type="ECO:0000313" key="3">
    <source>
        <dbReference type="Proteomes" id="UP000015354"/>
    </source>
</evidence>
<feature type="compositionally biased region" description="Low complexity" evidence="1">
    <location>
        <begin position="93"/>
        <end position="143"/>
    </location>
</feature>
<dbReference type="EMBL" id="ATMH01011716">
    <property type="protein sequence ID" value="EPY15829.1"/>
    <property type="molecule type" value="Genomic_DNA"/>
</dbReference>
<reference evidence="2 3" key="1">
    <citation type="journal article" date="2013" name="PLoS ONE">
        <title>Predicting the Proteins of Angomonas deanei, Strigomonas culicis and Their Respective Endosymbionts Reveals New Aspects of the Trypanosomatidae Family.</title>
        <authorList>
            <person name="Motta M.C."/>
            <person name="Martins A.C."/>
            <person name="de Souza S.S."/>
            <person name="Catta-Preta C.M."/>
            <person name="Silva R."/>
            <person name="Klein C.C."/>
            <person name="de Almeida L.G."/>
            <person name="de Lima Cunha O."/>
            <person name="Ciapina L.P."/>
            <person name="Brocchi M."/>
            <person name="Colabardini A.C."/>
            <person name="de Araujo Lima B."/>
            <person name="Machado C.R."/>
            <person name="de Almeida Soares C.M."/>
            <person name="Probst C.M."/>
            <person name="de Menezes C.B."/>
            <person name="Thompson C.E."/>
            <person name="Bartholomeu D.C."/>
            <person name="Gradia D.F."/>
            <person name="Pavoni D.P."/>
            <person name="Grisard E.C."/>
            <person name="Fantinatti-Garboggini F."/>
            <person name="Marchini F.K."/>
            <person name="Rodrigues-Luiz G.F."/>
            <person name="Wagner G."/>
            <person name="Goldman G.H."/>
            <person name="Fietto J.L."/>
            <person name="Elias M.C."/>
            <person name="Goldman M.H."/>
            <person name="Sagot M.F."/>
            <person name="Pereira M."/>
            <person name="Stoco P.H."/>
            <person name="de Mendonca-Neto R.P."/>
            <person name="Teixeira S.M."/>
            <person name="Maciel T.E."/>
            <person name="de Oliveira Mendes T.A."/>
            <person name="Urmenyi T.P."/>
            <person name="de Souza W."/>
            <person name="Schenkman S."/>
            <person name="de Vasconcelos A.T."/>
        </authorList>
    </citation>
    <scope>NUCLEOTIDE SEQUENCE [LARGE SCALE GENOMIC DNA]</scope>
</reference>
<organism evidence="2 3">
    <name type="scientific">Strigomonas culicis</name>
    <dbReference type="NCBI Taxonomy" id="28005"/>
    <lineage>
        <taxon>Eukaryota</taxon>
        <taxon>Discoba</taxon>
        <taxon>Euglenozoa</taxon>
        <taxon>Kinetoplastea</taxon>
        <taxon>Metakinetoplastina</taxon>
        <taxon>Trypanosomatida</taxon>
        <taxon>Trypanosomatidae</taxon>
        <taxon>Strigomonadinae</taxon>
        <taxon>Strigomonas</taxon>
    </lineage>
</organism>
<name>S9TFT9_9TRYP</name>
<sequence>MGVGGIPASTTTVFSEWNPLLGSYQLVLPAGLSDESEAAYIIQHCFRAYKRRKMYYETTAMLNEVSRQYFLNRLTAMRNGISIPSAQAKPENAQDGTVTTATTDPDTDNNASTTDKSKNNNNSTTTGDVNGEESANNGNANSGDVLMSAMEKDILNNTIMQNSKLVLFYQTFGMLENINVMPNYYPFSNANNVGINPFQRKRSFMRSGTTFEGAAPHHAGGGGDGNTTNFNRKSSILMRRAPPRSPQKQVSIHDHTTSSSYNHHKPAGRGSPSAHPLSLPSGDAATSRTRFPALSFVDNADAAASGPSANNLMGTTASLAPYVQDMSRLSFTSPSVYNNTNNTNNSSGSGTGERPSLPGSGKDIYVYRNGSGTWNSNTMAADDKRANVTTLSTNGNKNNNNHTNMNVNNPNHNHNNGMMDFSERFSSASSAPLARRVNVQPYAFTHYKFEDGNYGSH</sequence>
<keyword evidence="3" id="KW-1185">Reference proteome</keyword>
<feature type="region of interest" description="Disordered" evidence="1">
    <location>
        <begin position="83"/>
        <end position="144"/>
    </location>
</feature>
<gene>
    <name evidence="2" type="ORF">STCU_11736</name>
</gene>
<comment type="caution">
    <text evidence="2">The sequence shown here is derived from an EMBL/GenBank/DDBJ whole genome shotgun (WGS) entry which is preliminary data.</text>
</comment>
<evidence type="ECO:0000313" key="2">
    <source>
        <dbReference type="EMBL" id="EPY15829.1"/>
    </source>
</evidence>
<evidence type="ECO:0000256" key="1">
    <source>
        <dbReference type="SAM" id="MobiDB-lite"/>
    </source>
</evidence>
<feature type="region of interest" description="Disordered" evidence="1">
    <location>
        <begin position="333"/>
        <end position="361"/>
    </location>
</feature>
<accession>S9TFT9</accession>
<proteinExistence type="predicted"/>
<feature type="region of interest" description="Disordered" evidence="1">
    <location>
        <begin position="210"/>
        <end position="286"/>
    </location>
</feature>
<dbReference type="Proteomes" id="UP000015354">
    <property type="component" value="Unassembled WGS sequence"/>
</dbReference>